<organism evidence="2 3">
    <name type="scientific">Batillaria attramentaria</name>
    <dbReference type="NCBI Taxonomy" id="370345"/>
    <lineage>
        <taxon>Eukaryota</taxon>
        <taxon>Metazoa</taxon>
        <taxon>Spiralia</taxon>
        <taxon>Lophotrochozoa</taxon>
        <taxon>Mollusca</taxon>
        <taxon>Gastropoda</taxon>
        <taxon>Caenogastropoda</taxon>
        <taxon>Sorbeoconcha</taxon>
        <taxon>Cerithioidea</taxon>
        <taxon>Batillariidae</taxon>
        <taxon>Batillaria</taxon>
    </lineage>
</organism>
<keyword evidence="3" id="KW-1185">Reference proteome</keyword>
<comment type="caution">
    <text evidence="2">The sequence shown here is derived from an EMBL/GenBank/DDBJ whole genome shotgun (WGS) entry which is preliminary data.</text>
</comment>
<feature type="compositionally biased region" description="Basic and acidic residues" evidence="1">
    <location>
        <begin position="111"/>
        <end position="122"/>
    </location>
</feature>
<dbReference type="AlphaFoldDB" id="A0ABD0JB44"/>
<evidence type="ECO:0000313" key="3">
    <source>
        <dbReference type="Proteomes" id="UP001519460"/>
    </source>
</evidence>
<proteinExistence type="predicted"/>
<accession>A0ABD0JB44</accession>
<reference evidence="2 3" key="1">
    <citation type="journal article" date="2023" name="Sci. Data">
        <title>Genome assembly of the Korean intertidal mud-creeper Batillaria attramentaria.</title>
        <authorList>
            <person name="Patra A.K."/>
            <person name="Ho P.T."/>
            <person name="Jun S."/>
            <person name="Lee S.J."/>
            <person name="Kim Y."/>
            <person name="Won Y.J."/>
        </authorList>
    </citation>
    <scope>NUCLEOTIDE SEQUENCE [LARGE SCALE GENOMIC DNA]</scope>
    <source>
        <strain evidence="2">Wonlab-2016</strain>
    </source>
</reference>
<dbReference type="EMBL" id="JACVVK020000540">
    <property type="protein sequence ID" value="KAK7467763.1"/>
    <property type="molecule type" value="Genomic_DNA"/>
</dbReference>
<feature type="compositionally biased region" description="Low complexity" evidence="1">
    <location>
        <begin position="126"/>
        <end position="139"/>
    </location>
</feature>
<feature type="compositionally biased region" description="Basic and acidic residues" evidence="1">
    <location>
        <begin position="19"/>
        <end position="45"/>
    </location>
</feature>
<protein>
    <submittedName>
        <fullName evidence="2">Uncharacterized protein</fullName>
    </submittedName>
</protein>
<dbReference type="Proteomes" id="UP001519460">
    <property type="component" value="Unassembled WGS sequence"/>
</dbReference>
<feature type="compositionally biased region" description="Basic and acidic residues" evidence="1">
    <location>
        <begin position="65"/>
        <end position="78"/>
    </location>
</feature>
<evidence type="ECO:0000256" key="1">
    <source>
        <dbReference type="SAM" id="MobiDB-lite"/>
    </source>
</evidence>
<evidence type="ECO:0000313" key="2">
    <source>
        <dbReference type="EMBL" id="KAK7467763.1"/>
    </source>
</evidence>
<name>A0ABD0JB44_9CAEN</name>
<sequence length="153" mass="17003">MSTQYATLPSPAPNSSTKRGRDDDRDRKEQSMREEIRLRIEERSALRTSHHGQECDLASSLLESDSSKTGECHSEVKGMEQPAAPPGNKYTITSQKTVILTADTCRTSASHTEKTEEYHDSDSDSESPTLTPTPSLSSSVTVDCHPYAKQFYY</sequence>
<feature type="region of interest" description="Disordered" evidence="1">
    <location>
        <begin position="1"/>
        <end position="90"/>
    </location>
</feature>
<feature type="region of interest" description="Disordered" evidence="1">
    <location>
        <begin position="104"/>
        <end position="139"/>
    </location>
</feature>
<gene>
    <name evidence="2" type="ORF">BaRGS_00037000</name>
</gene>
<feature type="compositionally biased region" description="Polar residues" evidence="1">
    <location>
        <begin position="1"/>
        <end position="17"/>
    </location>
</feature>